<evidence type="ECO:0000313" key="2">
    <source>
        <dbReference type="EMBL" id="MFC7670504.1"/>
    </source>
</evidence>
<protein>
    <submittedName>
        <fullName evidence="2">Plasmid mobilization relaxosome protein MobC</fullName>
    </submittedName>
</protein>
<dbReference type="RefSeq" id="WP_380206230.1">
    <property type="nucleotide sequence ID" value="NZ_JBHTEK010000002.1"/>
</dbReference>
<evidence type="ECO:0000256" key="1">
    <source>
        <dbReference type="SAM" id="MobiDB-lite"/>
    </source>
</evidence>
<reference evidence="3" key="1">
    <citation type="journal article" date="2019" name="Int. J. Syst. Evol. Microbiol.">
        <title>The Global Catalogue of Microorganisms (GCM) 10K type strain sequencing project: providing services to taxonomists for standard genome sequencing and annotation.</title>
        <authorList>
            <consortium name="The Broad Institute Genomics Platform"/>
            <consortium name="The Broad Institute Genome Sequencing Center for Infectious Disease"/>
            <person name="Wu L."/>
            <person name="Ma J."/>
        </authorList>
    </citation>
    <scope>NUCLEOTIDE SEQUENCE [LARGE SCALE GENOMIC DNA]</scope>
    <source>
        <strain evidence="3">JCM 19635</strain>
    </source>
</reference>
<gene>
    <name evidence="2" type="ORF">ACFQT0_26350</name>
</gene>
<accession>A0ABW2UC82</accession>
<name>A0ABW2UC82_9BACT</name>
<dbReference type="EMBL" id="JBHTEK010000002">
    <property type="protein sequence ID" value="MFC7670504.1"/>
    <property type="molecule type" value="Genomic_DNA"/>
</dbReference>
<organism evidence="2 3">
    <name type="scientific">Hymenobacter humi</name>
    <dbReference type="NCBI Taxonomy" id="1411620"/>
    <lineage>
        <taxon>Bacteria</taxon>
        <taxon>Pseudomonadati</taxon>
        <taxon>Bacteroidota</taxon>
        <taxon>Cytophagia</taxon>
        <taxon>Cytophagales</taxon>
        <taxon>Hymenobacteraceae</taxon>
        <taxon>Hymenobacter</taxon>
    </lineage>
</organism>
<dbReference type="InterPro" id="IPR053842">
    <property type="entry name" value="NikA-like"/>
</dbReference>
<keyword evidence="3" id="KW-1185">Reference proteome</keyword>
<dbReference type="Proteomes" id="UP001596513">
    <property type="component" value="Unassembled WGS sequence"/>
</dbReference>
<proteinExistence type="predicted"/>
<comment type="caution">
    <text evidence="2">The sequence shown here is derived from an EMBL/GenBank/DDBJ whole genome shotgun (WGS) entry which is preliminary data.</text>
</comment>
<evidence type="ECO:0000313" key="3">
    <source>
        <dbReference type="Proteomes" id="UP001596513"/>
    </source>
</evidence>
<feature type="region of interest" description="Disordered" evidence="1">
    <location>
        <begin position="1"/>
        <end position="27"/>
    </location>
</feature>
<sequence length="119" mass="12811">MEASLPAEETPPKRKGGRPRNPVARPDRATVRFTKIEYLAVKRRAQAARLTVGDYCRQAVLTGQVLPTLDPAALPALHELRALGNTLNQLVKKAHGVGVRSIALKADGLLDALTKLLAS</sequence>
<dbReference type="Pfam" id="PF21983">
    <property type="entry name" value="NikA-like"/>
    <property type="match status" value="1"/>
</dbReference>